<evidence type="ECO:0000256" key="5">
    <source>
        <dbReference type="ARBA" id="ARBA00022777"/>
    </source>
</evidence>
<evidence type="ECO:0000313" key="12">
    <source>
        <dbReference type="EMBL" id="CAG9324396.1"/>
    </source>
</evidence>
<dbReference type="InterPro" id="IPR018247">
    <property type="entry name" value="EF_Hand_1_Ca_BS"/>
</dbReference>
<dbReference type="Gene3D" id="1.10.510.10">
    <property type="entry name" value="Transferase(Phosphotransferase) domain 1"/>
    <property type="match status" value="1"/>
</dbReference>
<evidence type="ECO:0000256" key="4">
    <source>
        <dbReference type="ARBA" id="ARBA00022741"/>
    </source>
</evidence>
<evidence type="ECO:0000313" key="13">
    <source>
        <dbReference type="Proteomes" id="UP001162131"/>
    </source>
</evidence>
<comment type="caution">
    <text evidence="12">The sequence shown here is derived from an EMBL/GenBank/DDBJ whole genome shotgun (WGS) entry which is preliminary data.</text>
</comment>
<dbReference type="PANTHER" id="PTHR24349">
    <property type="entry name" value="SERINE/THREONINE-PROTEIN KINASE"/>
    <property type="match status" value="1"/>
</dbReference>
<feature type="domain" description="EF-hand" evidence="11">
    <location>
        <begin position="396"/>
        <end position="431"/>
    </location>
</feature>
<dbReference type="GO" id="GO:0005509">
    <property type="term" value="F:calcium ion binding"/>
    <property type="evidence" value="ECO:0007669"/>
    <property type="project" value="InterPro"/>
</dbReference>
<dbReference type="Proteomes" id="UP001162131">
    <property type="component" value="Unassembled WGS sequence"/>
</dbReference>
<sequence>MGNLGCCNQSSVIKDEVKIETLPVPDPRHKQSYSFDESSANKLPQEESYTPSSNGWGKEFDTNTFEFSNTHLNAEPKKQNTTNSGLWLTGEVSEFYTIVSQFGSSCYGNMYKAIHKSSNTFRAIRIIGKDRVKQDKLADIVSEIQILKSIDSPYLPKIYEIIEDDSQINICTNLCTGVSLFEKCGKERELRENDIAEWMYEIMSAISVCHEQNIINGKIDPEHIIFTDDKPGCRINIVNFGISKPLDLSFPLMMTTGSLYYAAPEVFQDNVSTKSDIWSCGVILYILLCGYAPFSGYDDTQTLELISKCSFNFTGKEWSHISSQAKSLVMRMLTKNPQRRLSAQEVILDPWIQNRGKSSSAIISQKVQKNLLTFGTCYKLPLVILQFIYCQLLLFRESFALRQAFLNLDPNSSGKLSRAALLNGYNLSGIEKLDFEAALIRCDNDLQGLFNYTQVINAIMSIKKAFCRQWLEYTFEVYDKTGSGKISISEIKTYFKYSVEYAEDKIFEGILKEADKNEDGELDTEELKHIMIQNLYA</sequence>
<accession>A0AAU9JFH4</accession>
<gene>
    <name evidence="12" type="ORF">BSTOLATCC_MIC36188</name>
</gene>
<feature type="domain" description="EF-hand" evidence="11">
    <location>
        <begin position="502"/>
        <end position="537"/>
    </location>
</feature>
<dbReference type="SUPFAM" id="SSF56112">
    <property type="entry name" value="Protein kinase-like (PK-like)"/>
    <property type="match status" value="1"/>
</dbReference>
<dbReference type="EMBL" id="CAJZBQ010000036">
    <property type="protein sequence ID" value="CAG9324396.1"/>
    <property type="molecule type" value="Genomic_DNA"/>
</dbReference>
<evidence type="ECO:0000256" key="6">
    <source>
        <dbReference type="ARBA" id="ARBA00022837"/>
    </source>
</evidence>
<keyword evidence="4" id="KW-0547">Nucleotide-binding</keyword>
<dbReference type="CDD" id="cd00051">
    <property type="entry name" value="EFh"/>
    <property type="match status" value="1"/>
</dbReference>
<dbReference type="SUPFAM" id="SSF47473">
    <property type="entry name" value="EF-hand"/>
    <property type="match status" value="1"/>
</dbReference>
<evidence type="ECO:0000256" key="9">
    <source>
        <dbReference type="SAM" id="MobiDB-lite"/>
    </source>
</evidence>
<dbReference type="SMART" id="SM00054">
    <property type="entry name" value="EFh"/>
    <property type="match status" value="3"/>
</dbReference>
<dbReference type="PROSITE" id="PS50222">
    <property type="entry name" value="EF_HAND_2"/>
    <property type="match status" value="3"/>
</dbReference>
<dbReference type="InterPro" id="IPR011009">
    <property type="entry name" value="Kinase-like_dom_sf"/>
</dbReference>
<dbReference type="InterPro" id="IPR002048">
    <property type="entry name" value="EF_hand_dom"/>
</dbReference>
<dbReference type="Pfam" id="PF00069">
    <property type="entry name" value="Pkinase"/>
    <property type="match status" value="1"/>
</dbReference>
<feature type="domain" description="EF-hand" evidence="11">
    <location>
        <begin position="466"/>
        <end position="501"/>
    </location>
</feature>
<name>A0AAU9JFH4_9CILI</name>
<dbReference type="InterPro" id="IPR050205">
    <property type="entry name" value="CDPK_Ser/Thr_kinases"/>
</dbReference>
<dbReference type="Gene3D" id="1.10.238.10">
    <property type="entry name" value="EF-hand"/>
    <property type="match status" value="2"/>
</dbReference>
<organism evidence="12 13">
    <name type="scientific">Blepharisma stoltei</name>
    <dbReference type="NCBI Taxonomy" id="1481888"/>
    <lineage>
        <taxon>Eukaryota</taxon>
        <taxon>Sar</taxon>
        <taxon>Alveolata</taxon>
        <taxon>Ciliophora</taxon>
        <taxon>Postciliodesmatophora</taxon>
        <taxon>Heterotrichea</taxon>
        <taxon>Heterotrichida</taxon>
        <taxon>Blepharismidae</taxon>
        <taxon>Blepharisma</taxon>
    </lineage>
</organism>
<dbReference type="GO" id="GO:0004674">
    <property type="term" value="F:protein serine/threonine kinase activity"/>
    <property type="evidence" value="ECO:0007669"/>
    <property type="project" value="UniProtKB-KW"/>
</dbReference>
<evidence type="ECO:0000259" key="11">
    <source>
        <dbReference type="PROSITE" id="PS50222"/>
    </source>
</evidence>
<feature type="domain" description="Protein kinase" evidence="10">
    <location>
        <begin position="96"/>
        <end position="352"/>
    </location>
</feature>
<proteinExistence type="inferred from homology"/>
<keyword evidence="13" id="KW-1185">Reference proteome</keyword>
<reference evidence="12" key="1">
    <citation type="submission" date="2021-09" db="EMBL/GenBank/DDBJ databases">
        <authorList>
            <consortium name="AG Swart"/>
            <person name="Singh M."/>
            <person name="Singh A."/>
            <person name="Seah K."/>
            <person name="Emmerich C."/>
        </authorList>
    </citation>
    <scope>NUCLEOTIDE SEQUENCE</scope>
    <source>
        <strain evidence="12">ATCC30299</strain>
    </source>
</reference>
<keyword evidence="7" id="KW-0067">ATP-binding</keyword>
<evidence type="ECO:0008006" key="14">
    <source>
        <dbReference type="Google" id="ProtNLM"/>
    </source>
</evidence>
<dbReference type="Gene3D" id="3.30.200.20">
    <property type="entry name" value="Phosphorylase Kinase, domain 1"/>
    <property type="match status" value="1"/>
</dbReference>
<feature type="region of interest" description="Disordered" evidence="9">
    <location>
        <begin position="23"/>
        <end position="57"/>
    </location>
</feature>
<evidence type="ECO:0000256" key="7">
    <source>
        <dbReference type="ARBA" id="ARBA00022840"/>
    </source>
</evidence>
<dbReference type="InterPro" id="IPR000719">
    <property type="entry name" value="Prot_kinase_dom"/>
</dbReference>
<keyword evidence="2" id="KW-0723">Serine/threonine-protein kinase</keyword>
<dbReference type="PROSITE" id="PS00018">
    <property type="entry name" value="EF_HAND_1"/>
    <property type="match status" value="1"/>
</dbReference>
<dbReference type="Pfam" id="PF13499">
    <property type="entry name" value="EF-hand_7"/>
    <property type="match status" value="1"/>
</dbReference>
<dbReference type="PROSITE" id="PS50011">
    <property type="entry name" value="PROTEIN_KINASE_DOM"/>
    <property type="match status" value="1"/>
</dbReference>
<comment type="cofactor">
    <cofactor evidence="1">
        <name>Mg(2+)</name>
        <dbReference type="ChEBI" id="CHEBI:18420"/>
    </cofactor>
</comment>
<evidence type="ECO:0000256" key="1">
    <source>
        <dbReference type="ARBA" id="ARBA00001946"/>
    </source>
</evidence>
<keyword evidence="5" id="KW-0418">Kinase</keyword>
<dbReference type="InterPro" id="IPR011992">
    <property type="entry name" value="EF-hand-dom_pair"/>
</dbReference>
<evidence type="ECO:0000259" key="10">
    <source>
        <dbReference type="PROSITE" id="PS50011"/>
    </source>
</evidence>
<keyword evidence="3" id="KW-0808">Transferase</keyword>
<feature type="compositionally biased region" description="Polar residues" evidence="9">
    <location>
        <begin position="32"/>
        <end position="55"/>
    </location>
</feature>
<dbReference type="GO" id="GO:0005524">
    <property type="term" value="F:ATP binding"/>
    <property type="evidence" value="ECO:0007669"/>
    <property type="project" value="UniProtKB-KW"/>
</dbReference>
<comment type="similarity">
    <text evidence="8">Belongs to the protein kinase superfamily. Ser/Thr protein kinase family. CDPK subfamily.</text>
</comment>
<evidence type="ECO:0000256" key="3">
    <source>
        <dbReference type="ARBA" id="ARBA00022679"/>
    </source>
</evidence>
<keyword evidence="6" id="KW-0106">Calcium</keyword>
<evidence type="ECO:0000256" key="2">
    <source>
        <dbReference type="ARBA" id="ARBA00022527"/>
    </source>
</evidence>
<evidence type="ECO:0000256" key="8">
    <source>
        <dbReference type="ARBA" id="ARBA00024334"/>
    </source>
</evidence>
<protein>
    <recommendedName>
        <fullName evidence="14">Calcium-dependent protein kinase</fullName>
    </recommendedName>
</protein>
<dbReference type="AlphaFoldDB" id="A0AAU9JFH4"/>